<reference evidence="9 10" key="1">
    <citation type="submission" date="2023-08" db="EMBL/GenBank/DDBJ databases">
        <title>Annotated Genome Sequence of Vanrija albida AlHP1.</title>
        <authorList>
            <person name="Herzog R."/>
        </authorList>
    </citation>
    <scope>NUCLEOTIDE SEQUENCE [LARGE SCALE GENOMIC DNA]</scope>
    <source>
        <strain evidence="9 10">AlHP1</strain>
    </source>
</reference>
<protein>
    <recommendedName>
        <fullName evidence="3">rRNA-processing protein EFG1</fullName>
    </recommendedName>
    <alternativeName>
        <fullName evidence="4">rRNA-processing protein efg1</fullName>
    </alternativeName>
</protein>
<keyword evidence="5" id="KW-0698">rRNA processing</keyword>
<comment type="similarity">
    <text evidence="2">Belongs to the EFG1 family.</text>
</comment>
<dbReference type="InterPro" id="IPR050786">
    <property type="entry name" value="EFG1_rRNA-proc"/>
</dbReference>
<keyword evidence="10" id="KW-1185">Reference proteome</keyword>
<gene>
    <name evidence="9" type="primary">EFG1</name>
    <name evidence="9" type="ORF">Q8F55_000922</name>
</gene>
<proteinExistence type="inferred from homology"/>
<evidence type="ECO:0000256" key="3">
    <source>
        <dbReference type="ARBA" id="ARBA00018689"/>
    </source>
</evidence>
<accession>A0ABR3QEU5</accession>
<evidence type="ECO:0000256" key="4">
    <source>
        <dbReference type="ARBA" id="ARBA00019827"/>
    </source>
</evidence>
<evidence type="ECO:0000256" key="6">
    <source>
        <dbReference type="ARBA" id="ARBA00023054"/>
    </source>
</evidence>
<keyword evidence="7" id="KW-0539">Nucleus</keyword>
<feature type="region of interest" description="Disordered" evidence="8">
    <location>
        <begin position="1"/>
        <end position="54"/>
    </location>
</feature>
<feature type="compositionally biased region" description="Basic and acidic residues" evidence="8">
    <location>
        <begin position="206"/>
        <end position="216"/>
    </location>
</feature>
<dbReference type="PANTHER" id="PTHR33911">
    <property type="entry name" value="RRNA-PROCESSING PROTEIN EFG1"/>
    <property type="match status" value="1"/>
</dbReference>
<sequence>MPAERHQRPKRHSSGGGERASSSTSGHAHKKPKPLPLEKRSADGIPGLSKLKGSIRQTKRLLAKDNLEPSLRVQTQRRLAALEADLATAQKRDVERKNGAKYHAVKFFERQKLTRVIKRAQRALGADKPLKGKKLAKAEAELADARVMLNYVLHFPNTQKYISLFPSDGKEKASEDPDADDSGFKLPPLLSQEADGLDESARRRREMLLETRRLMADGKLPATPEVEGAGARTAVDIAPRAAAAKGAEEEAAAASEADDFFEGSD</sequence>
<dbReference type="Pfam" id="PF10153">
    <property type="entry name" value="Efg1"/>
    <property type="match status" value="1"/>
</dbReference>
<comment type="subcellular location">
    <subcellularLocation>
        <location evidence="1">Nucleus</location>
        <location evidence="1">Nucleolus</location>
    </subcellularLocation>
</comment>
<evidence type="ECO:0000256" key="2">
    <source>
        <dbReference type="ARBA" id="ARBA00006916"/>
    </source>
</evidence>
<keyword evidence="6" id="KW-0175">Coiled coil</keyword>
<evidence type="ECO:0000256" key="8">
    <source>
        <dbReference type="SAM" id="MobiDB-lite"/>
    </source>
</evidence>
<dbReference type="RefSeq" id="XP_069213116.1">
    <property type="nucleotide sequence ID" value="XM_069349572.1"/>
</dbReference>
<evidence type="ECO:0000256" key="7">
    <source>
        <dbReference type="ARBA" id="ARBA00023242"/>
    </source>
</evidence>
<evidence type="ECO:0000313" key="10">
    <source>
        <dbReference type="Proteomes" id="UP001565368"/>
    </source>
</evidence>
<dbReference type="PANTHER" id="PTHR33911:SF1">
    <property type="entry name" value="RRNA-PROCESSING PROTEIN EFG1"/>
    <property type="match status" value="1"/>
</dbReference>
<organism evidence="9 10">
    <name type="scientific">Vanrija albida</name>
    <dbReference type="NCBI Taxonomy" id="181172"/>
    <lineage>
        <taxon>Eukaryota</taxon>
        <taxon>Fungi</taxon>
        <taxon>Dikarya</taxon>
        <taxon>Basidiomycota</taxon>
        <taxon>Agaricomycotina</taxon>
        <taxon>Tremellomycetes</taxon>
        <taxon>Trichosporonales</taxon>
        <taxon>Trichosporonaceae</taxon>
        <taxon>Vanrija</taxon>
    </lineage>
</organism>
<feature type="region of interest" description="Disordered" evidence="8">
    <location>
        <begin position="167"/>
        <end position="233"/>
    </location>
</feature>
<evidence type="ECO:0000256" key="5">
    <source>
        <dbReference type="ARBA" id="ARBA00022552"/>
    </source>
</evidence>
<comment type="caution">
    <text evidence="9">The sequence shown here is derived from an EMBL/GenBank/DDBJ whole genome shotgun (WGS) entry which is preliminary data.</text>
</comment>
<dbReference type="Proteomes" id="UP001565368">
    <property type="component" value="Unassembled WGS sequence"/>
</dbReference>
<name>A0ABR3QEU5_9TREE</name>
<dbReference type="InterPro" id="IPR019310">
    <property type="entry name" value="Efg1"/>
</dbReference>
<dbReference type="EMBL" id="JBBXJM010000001">
    <property type="protein sequence ID" value="KAL1413172.1"/>
    <property type="molecule type" value="Genomic_DNA"/>
</dbReference>
<dbReference type="GeneID" id="95981965"/>
<evidence type="ECO:0000313" key="9">
    <source>
        <dbReference type="EMBL" id="KAL1413172.1"/>
    </source>
</evidence>
<evidence type="ECO:0000256" key="1">
    <source>
        <dbReference type="ARBA" id="ARBA00004604"/>
    </source>
</evidence>